<dbReference type="InterPro" id="IPR041673">
    <property type="entry name" value="TetR_C_23"/>
</dbReference>
<organism evidence="2 3">
    <name type="scientific">Flammeovirga pectinis</name>
    <dbReference type="NCBI Taxonomy" id="2494373"/>
    <lineage>
        <taxon>Bacteria</taxon>
        <taxon>Pseudomonadati</taxon>
        <taxon>Bacteroidota</taxon>
        <taxon>Cytophagia</taxon>
        <taxon>Cytophagales</taxon>
        <taxon>Flammeovirgaceae</taxon>
        <taxon>Flammeovirga</taxon>
    </lineage>
</organism>
<evidence type="ECO:0000313" key="3">
    <source>
        <dbReference type="Proteomes" id="UP000267268"/>
    </source>
</evidence>
<dbReference type="SUPFAM" id="SSF48498">
    <property type="entry name" value="Tetracyclin repressor-like, C-terminal domain"/>
    <property type="match status" value="1"/>
</dbReference>
<proteinExistence type="predicted"/>
<dbReference type="AlphaFoldDB" id="A0A3Q9FQD8"/>
<evidence type="ECO:0000259" key="1">
    <source>
        <dbReference type="Pfam" id="PF17931"/>
    </source>
</evidence>
<dbReference type="KEGG" id="fll:EI427_08915"/>
<dbReference type="RefSeq" id="WP_126613777.1">
    <property type="nucleotide sequence ID" value="NZ_CP034562.1"/>
</dbReference>
<dbReference type="Pfam" id="PF17931">
    <property type="entry name" value="TetR_C_23"/>
    <property type="match status" value="1"/>
</dbReference>
<accession>A0A3Q9FQD8</accession>
<dbReference type="EMBL" id="CP034562">
    <property type="protein sequence ID" value="AZQ62356.1"/>
    <property type="molecule type" value="Genomic_DNA"/>
</dbReference>
<protein>
    <recommendedName>
        <fullName evidence="1">Tetracyclin repressor-like C-terminal domain-containing protein</fullName>
    </recommendedName>
</protein>
<keyword evidence="3" id="KW-1185">Reference proteome</keyword>
<gene>
    <name evidence="2" type="ORF">EI427_08915</name>
</gene>
<dbReference type="OrthoDB" id="977687at2"/>
<evidence type="ECO:0000313" key="2">
    <source>
        <dbReference type="EMBL" id="AZQ62356.1"/>
    </source>
</evidence>
<dbReference type="Proteomes" id="UP000267268">
    <property type="component" value="Chromosome 1"/>
</dbReference>
<reference evidence="2 3" key="1">
    <citation type="submission" date="2018-12" db="EMBL/GenBank/DDBJ databases">
        <title>Flammeovirga pectinis sp. nov., isolated from the gut of the Korean scallop, Patinopecten yessoensis.</title>
        <authorList>
            <person name="Bae J.-W."/>
            <person name="Jeong Y.-S."/>
            <person name="Kang W."/>
        </authorList>
    </citation>
    <scope>NUCLEOTIDE SEQUENCE [LARGE SCALE GENOMIC DNA]</scope>
    <source>
        <strain evidence="2 3">L12M1</strain>
    </source>
</reference>
<dbReference type="InterPro" id="IPR036271">
    <property type="entry name" value="Tet_transcr_reg_TetR-rel_C_sf"/>
</dbReference>
<sequence>MENFSKKIEISYINFISSHNRRPNQLSEFIDEELINEESITYNSEKELNSLETSIWINSIESAFHNASSDPNYLEYGAREKTLSFFYNLIEVLKSQKEFFVYSSNIHSPFELKMVDDRSTAIKNVFLSHFNTIITEAIETGEIESRMFISDYYGNLIFAQAVLVIKYWANDTSEEAENTDEIIEKSVNLIMDLMAPNFADSALSLVKFLFQK</sequence>
<feature type="domain" description="Tetracyclin repressor-like C-terminal" evidence="1">
    <location>
        <begin position="81"/>
        <end position="209"/>
    </location>
</feature>
<name>A0A3Q9FQD8_9BACT</name>